<reference evidence="2 3" key="1">
    <citation type="submission" date="2023-11" db="EMBL/GenBank/DDBJ databases">
        <authorList>
            <person name="Okamura Y."/>
        </authorList>
    </citation>
    <scope>NUCLEOTIDE SEQUENCE [LARGE SCALE GENOMIC DNA]</scope>
</reference>
<keyword evidence="1" id="KW-1133">Transmembrane helix</keyword>
<dbReference type="EMBL" id="CAVLEF010000003">
    <property type="protein sequence ID" value="CAK1542736.1"/>
    <property type="molecule type" value="Genomic_DNA"/>
</dbReference>
<evidence type="ECO:0000313" key="3">
    <source>
        <dbReference type="Proteomes" id="UP001497472"/>
    </source>
</evidence>
<comment type="caution">
    <text evidence="2">The sequence shown here is derived from an EMBL/GenBank/DDBJ whole genome shotgun (WGS) entry which is preliminary data.</text>
</comment>
<accession>A0AAV1J2W7</accession>
<keyword evidence="3" id="KW-1185">Reference proteome</keyword>
<dbReference type="AlphaFoldDB" id="A0AAV1J2W7"/>
<evidence type="ECO:0000256" key="1">
    <source>
        <dbReference type="SAM" id="Phobius"/>
    </source>
</evidence>
<keyword evidence="1" id="KW-0472">Membrane</keyword>
<organism evidence="2 3">
    <name type="scientific">Leptosia nina</name>
    <dbReference type="NCBI Taxonomy" id="320188"/>
    <lineage>
        <taxon>Eukaryota</taxon>
        <taxon>Metazoa</taxon>
        <taxon>Ecdysozoa</taxon>
        <taxon>Arthropoda</taxon>
        <taxon>Hexapoda</taxon>
        <taxon>Insecta</taxon>
        <taxon>Pterygota</taxon>
        <taxon>Neoptera</taxon>
        <taxon>Endopterygota</taxon>
        <taxon>Lepidoptera</taxon>
        <taxon>Glossata</taxon>
        <taxon>Ditrysia</taxon>
        <taxon>Papilionoidea</taxon>
        <taxon>Pieridae</taxon>
        <taxon>Pierinae</taxon>
        <taxon>Leptosia</taxon>
    </lineage>
</organism>
<keyword evidence="1" id="KW-0812">Transmembrane</keyword>
<sequence>MGENLVVADQSAYALHMPLDTTNVRLPLSIVDCFLTPKIDNHRYLTFLMTSAIFKLLFSVFSSNVLESSG</sequence>
<gene>
    <name evidence="2" type="ORF">LNINA_LOCUS2596</name>
</gene>
<protein>
    <submittedName>
        <fullName evidence="2">Uncharacterized protein</fullName>
    </submittedName>
</protein>
<feature type="transmembrane region" description="Helical" evidence="1">
    <location>
        <begin position="44"/>
        <end position="66"/>
    </location>
</feature>
<evidence type="ECO:0000313" key="2">
    <source>
        <dbReference type="EMBL" id="CAK1542736.1"/>
    </source>
</evidence>
<proteinExistence type="predicted"/>
<name>A0AAV1J2W7_9NEOP</name>
<dbReference type="Proteomes" id="UP001497472">
    <property type="component" value="Unassembled WGS sequence"/>
</dbReference>